<evidence type="ECO:0000259" key="1">
    <source>
        <dbReference type="Pfam" id="PF12680"/>
    </source>
</evidence>
<dbReference type="Proteomes" id="UP001500363">
    <property type="component" value="Unassembled WGS sequence"/>
</dbReference>
<dbReference type="Gene3D" id="3.10.450.50">
    <property type="match status" value="1"/>
</dbReference>
<organism evidence="2 3">
    <name type="scientific">Kribbella lupini</name>
    <dbReference type="NCBI Taxonomy" id="291602"/>
    <lineage>
        <taxon>Bacteria</taxon>
        <taxon>Bacillati</taxon>
        <taxon>Actinomycetota</taxon>
        <taxon>Actinomycetes</taxon>
        <taxon>Propionibacteriales</taxon>
        <taxon>Kribbellaceae</taxon>
        <taxon>Kribbella</taxon>
    </lineage>
</organism>
<evidence type="ECO:0000313" key="3">
    <source>
        <dbReference type="Proteomes" id="UP001500363"/>
    </source>
</evidence>
<dbReference type="SUPFAM" id="SSF54427">
    <property type="entry name" value="NTF2-like"/>
    <property type="match status" value="1"/>
</dbReference>
<accession>A0ABP4KYG9</accession>
<dbReference type="Pfam" id="PF12680">
    <property type="entry name" value="SnoaL_2"/>
    <property type="match status" value="1"/>
</dbReference>
<feature type="domain" description="SnoaL-like" evidence="1">
    <location>
        <begin position="12"/>
        <end position="103"/>
    </location>
</feature>
<evidence type="ECO:0000313" key="2">
    <source>
        <dbReference type="EMBL" id="GAA1512341.1"/>
    </source>
</evidence>
<reference evidence="3" key="1">
    <citation type="journal article" date="2019" name="Int. J. Syst. Evol. Microbiol.">
        <title>The Global Catalogue of Microorganisms (GCM) 10K type strain sequencing project: providing services to taxonomists for standard genome sequencing and annotation.</title>
        <authorList>
            <consortium name="The Broad Institute Genomics Platform"/>
            <consortium name="The Broad Institute Genome Sequencing Center for Infectious Disease"/>
            <person name="Wu L."/>
            <person name="Ma J."/>
        </authorList>
    </citation>
    <scope>NUCLEOTIDE SEQUENCE [LARGE SCALE GENOMIC DNA]</scope>
    <source>
        <strain evidence="3">JCM 14303</strain>
    </source>
</reference>
<dbReference type="InterPro" id="IPR032710">
    <property type="entry name" value="NTF2-like_dom_sf"/>
</dbReference>
<gene>
    <name evidence="2" type="ORF">GCM10009741_07380</name>
</gene>
<dbReference type="EMBL" id="BAAANC010000001">
    <property type="protein sequence ID" value="GAA1512341.1"/>
    <property type="molecule type" value="Genomic_DNA"/>
</dbReference>
<name>A0ABP4KYG9_9ACTN</name>
<dbReference type="RefSeq" id="WP_344169285.1">
    <property type="nucleotide sequence ID" value="NZ_BAAANC010000001.1"/>
</dbReference>
<proteinExistence type="predicted"/>
<keyword evidence="3" id="KW-1185">Reference proteome</keyword>
<dbReference type="InterPro" id="IPR037401">
    <property type="entry name" value="SnoaL-like"/>
</dbReference>
<protein>
    <submittedName>
        <fullName evidence="2">Nuclear transport factor 2 family protein</fullName>
    </submittedName>
</protein>
<comment type="caution">
    <text evidence="2">The sequence shown here is derived from an EMBL/GenBank/DDBJ whole genome shotgun (WGS) entry which is preliminary data.</text>
</comment>
<sequence length="122" mass="13242">MTQPTALDVALAYHRAWTGHDFEAAMQYVADDIVCLAPAGSIEGAEAFRGFMEPFSKILLDSLVVAAYGDESTALLMYETRTVPVADAPAAEMLTVEDGRITQLRIIFDRLPFTEARAANAS</sequence>